<organism evidence="3 4">
    <name type="scientific">Discostella pseudostelligera</name>
    <dbReference type="NCBI Taxonomy" id="259834"/>
    <lineage>
        <taxon>Eukaryota</taxon>
        <taxon>Sar</taxon>
        <taxon>Stramenopiles</taxon>
        <taxon>Ochrophyta</taxon>
        <taxon>Bacillariophyta</taxon>
        <taxon>Coscinodiscophyceae</taxon>
        <taxon>Thalassiosirophycidae</taxon>
        <taxon>Stephanodiscales</taxon>
        <taxon>Stephanodiscaceae</taxon>
        <taxon>Discostella</taxon>
    </lineage>
</organism>
<dbReference type="Proteomes" id="UP001530293">
    <property type="component" value="Unassembled WGS sequence"/>
</dbReference>
<sequence length="382" mass="43427">MVVIVSILSLQSILSLRNEVYSFVDFDDDDVIAGQFSGDIRGDAESPTSTSSNSNNTIFIYLQLTSDSRPNPGYSIFKTDTLHRFGSGRYNFQVHENADCGNSACNLLDPNQSFTDHHNLAPCIAVSKRPYCSPDLLRCSYPNCKTMITNDEFCSRNNYDIRGYYSANYPNQGYLPLGPRLDAWSAFQLLRQSPEFFIKPASTRKYAFSAIFSKSTNPGREYLATLLQRDNNTLPIYTAIADQFNQIYRNHGEGQLNPQTYMEVLLDSVFTLTPAGHNPECYRMYEAIEAGSIPVFVKGDLYITEQNMNHPCLEALHHWYDAPVLVLDAWDEIFPIVERLLGDLVALDEIQKKLGVWYDGFMRRVVREFEDFVIEPPVSTPE</sequence>
<evidence type="ECO:0000259" key="2">
    <source>
        <dbReference type="Pfam" id="PF24785"/>
    </source>
</evidence>
<feature type="chain" id="PRO_5044755846" description="RXYLT1 C-terminal domain-containing protein" evidence="1">
    <location>
        <begin position="16"/>
        <end position="382"/>
    </location>
</feature>
<dbReference type="InterPro" id="IPR057538">
    <property type="entry name" value="RXYLT1_C"/>
</dbReference>
<dbReference type="InterPro" id="IPR055286">
    <property type="entry name" value="RXYLT1-like"/>
</dbReference>
<name>A0ABD3MM13_9STRA</name>
<protein>
    <recommendedName>
        <fullName evidence="2">RXYLT1 C-terminal domain-containing protein</fullName>
    </recommendedName>
</protein>
<evidence type="ECO:0000313" key="3">
    <source>
        <dbReference type="EMBL" id="KAL3764803.1"/>
    </source>
</evidence>
<dbReference type="EMBL" id="JALLBG020000101">
    <property type="protein sequence ID" value="KAL3764803.1"/>
    <property type="molecule type" value="Genomic_DNA"/>
</dbReference>
<feature type="signal peptide" evidence="1">
    <location>
        <begin position="1"/>
        <end position="15"/>
    </location>
</feature>
<dbReference type="PANTHER" id="PTHR15576:SF1">
    <property type="entry name" value="RIBITOL-5-PHOSPHATE XYLOSYLTRANSFERASE 1"/>
    <property type="match status" value="1"/>
</dbReference>
<keyword evidence="4" id="KW-1185">Reference proteome</keyword>
<feature type="domain" description="RXYLT1 C-terminal" evidence="2">
    <location>
        <begin position="201"/>
        <end position="371"/>
    </location>
</feature>
<accession>A0ABD3MM13</accession>
<proteinExistence type="predicted"/>
<evidence type="ECO:0000313" key="4">
    <source>
        <dbReference type="Proteomes" id="UP001530293"/>
    </source>
</evidence>
<keyword evidence="1" id="KW-0732">Signal</keyword>
<dbReference type="AlphaFoldDB" id="A0ABD3MM13"/>
<comment type="caution">
    <text evidence="3">The sequence shown here is derived from an EMBL/GenBank/DDBJ whole genome shotgun (WGS) entry which is preliminary data.</text>
</comment>
<evidence type="ECO:0000256" key="1">
    <source>
        <dbReference type="SAM" id="SignalP"/>
    </source>
</evidence>
<reference evidence="3 4" key="1">
    <citation type="submission" date="2024-10" db="EMBL/GenBank/DDBJ databases">
        <title>Updated reference genomes for cyclostephanoid diatoms.</title>
        <authorList>
            <person name="Roberts W.R."/>
            <person name="Alverson A.J."/>
        </authorList>
    </citation>
    <scope>NUCLEOTIDE SEQUENCE [LARGE SCALE GENOMIC DNA]</scope>
    <source>
        <strain evidence="3 4">AJA232-27</strain>
    </source>
</reference>
<dbReference type="Pfam" id="PF24785">
    <property type="entry name" value="RXYLT1_C"/>
    <property type="match status" value="1"/>
</dbReference>
<gene>
    <name evidence="3" type="ORF">ACHAWU_006220</name>
</gene>
<dbReference type="PANTHER" id="PTHR15576">
    <property type="entry name" value="RIBITOL-5-PHOSPHATE XYLOSYLTRANSFERASE 1"/>
    <property type="match status" value="1"/>
</dbReference>